<keyword evidence="4" id="KW-0408">Iron</keyword>
<dbReference type="GO" id="GO:0046872">
    <property type="term" value="F:metal ion binding"/>
    <property type="evidence" value="ECO:0007669"/>
    <property type="project" value="UniProtKB-KW"/>
</dbReference>
<name>A0A1F6VCD9_9PROT</name>
<dbReference type="InterPro" id="IPR012827">
    <property type="entry name" value="Hemerythrin_metal-bd"/>
</dbReference>
<dbReference type="PANTHER" id="PTHR37164">
    <property type="entry name" value="BACTERIOHEMERYTHRIN"/>
    <property type="match status" value="1"/>
</dbReference>
<evidence type="ECO:0000313" key="7">
    <source>
        <dbReference type="Proteomes" id="UP000179076"/>
    </source>
</evidence>
<keyword evidence="3" id="KW-0479">Metal-binding</keyword>
<dbReference type="Proteomes" id="UP000179076">
    <property type="component" value="Unassembled WGS sequence"/>
</dbReference>
<evidence type="ECO:0000256" key="3">
    <source>
        <dbReference type="ARBA" id="ARBA00022723"/>
    </source>
</evidence>
<dbReference type="PROSITE" id="PS00550">
    <property type="entry name" value="HEMERYTHRINS"/>
    <property type="match status" value="1"/>
</dbReference>
<comment type="similarity">
    <text evidence="1">Belongs to the hemerythrin family.</text>
</comment>
<evidence type="ECO:0000256" key="2">
    <source>
        <dbReference type="ARBA" id="ARBA00022621"/>
    </source>
</evidence>
<dbReference type="AlphaFoldDB" id="A0A1F6VCD9"/>
<dbReference type="InterPro" id="IPR016131">
    <property type="entry name" value="Haemerythrin_Fe_BS"/>
</dbReference>
<dbReference type="InterPro" id="IPR012312">
    <property type="entry name" value="Hemerythrin-like"/>
</dbReference>
<gene>
    <name evidence="6" type="ORF">A2W18_15380</name>
</gene>
<dbReference type="Pfam" id="PF01814">
    <property type="entry name" value="Hemerythrin"/>
    <property type="match status" value="1"/>
</dbReference>
<dbReference type="NCBIfam" id="NF033749">
    <property type="entry name" value="bact_hemeryth"/>
    <property type="match status" value="1"/>
</dbReference>
<dbReference type="EMBL" id="MFSP01000063">
    <property type="protein sequence ID" value="OGI67331.1"/>
    <property type="molecule type" value="Genomic_DNA"/>
</dbReference>
<protein>
    <recommendedName>
        <fullName evidence="5">Hemerythrin-like domain-containing protein</fullName>
    </recommendedName>
</protein>
<dbReference type="NCBIfam" id="TIGR02481">
    <property type="entry name" value="hemeryth_dom"/>
    <property type="match status" value="1"/>
</dbReference>
<keyword evidence="2" id="KW-0561">Oxygen transport</keyword>
<feature type="domain" description="Hemerythrin-like" evidence="5">
    <location>
        <begin position="13"/>
        <end position="123"/>
    </location>
</feature>
<sequence>MLVEWREEFKVGVPSVDHEHQELIGLINTVHDRLTAGDPNVDVGDFLGEIFARIGAHFALEERVMRAGGYDQYAAHKADHERLLDDIRDIMDDYEDLRLYDEKILGERLQSWFGDHFKTHDARLHLHLQV</sequence>
<evidence type="ECO:0000256" key="1">
    <source>
        <dbReference type="ARBA" id="ARBA00010587"/>
    </source>
</evidence>
<evidence type="ECO:0000256" key="4">
    <source>
        <dbReference type="ARBA" id="ARBA00023004"/>
    </source>
</evidence>
<dbReference type="PANTHER" id="PTHR37164:SF1">
    <property type="entry name" value="BACTERIOHEMERYTHRIN"/>
    <property type="match status" value="1"/>
</dbReference>
<keyword evidence="2" id="KW-0813">Transport</keyword>
<accession>A0A1F6VCD9</accession>
<evidence type="ECO:0000259" key="5">
    <source>
        <dbReference type="Pfam" id="PF01814"/>
    </source>
</evidence>
<comment type="caution">
    <text evidence="6">The sequence shown here is derived from an EMBL/GenBank/DDBJ whole genome shotgun (WGS) entry which is preliminary data.</text>
</comment>
<dbReference type="GO" id="GO:0005344">
    <property type="term" value="F:oxygen carrier activity"/>
    <property type="evidence" value="ECO:0007669"/>
    <property type="project" value="UniProtKB-KW"/>
</dbReference>
<dbReference type="CDD" id="cd12107">
    <property type="entry name" value="Hemerythrin"/>
    <property type="match status" value="1"/>
</dbReference>
<dbReference type="SUPFAM" id="SSF47188">
    <property type="entry name" value="Hemerythrin-like"/>
    <property type="match status" value="1"/>
</dbReference>
<dbReference type="InterPro" id="IPR035938">
    <property type="entry name" value="Hemerythrin-like_sf"/>
</dbReference>
<organism evidence="6 7">
    <name type="scientific">Candidatus Muproteobacteria bacterium RBG_16_60_9</name>
    <dbReference type="NCBI Taxonomy" id="1817755"/>
    <lineage>
        <taxon>Bacteria</taxon>
        <taxon>Pseudomonadati</taxon>
        <taxon>Pseudomonadota</taxon>
        <taxon>Candidatus Muproteobacteria</taxon>
    </lineage>
</organism>
<reference evidence="6 7" key="1">
    <citation type="journal article" date="2016" name="Nat. Commun.">
        <title>Thousands of microbial genomes shed light on interconnected biogeochemical processes in an aquifer system.</title>
        <authorList>
            <person name="Anantharaman K."/>
            <person name="Brown C.T."/>
            <person name="Hug L.A."/>
            <person name="Sharon I."/>
            <person name="Castelle C.J."/>
            <person name="Probst A.J."/>
            <person name="Thomas B.C."/>
            <person name="Singh A."/>
            <person name="Wilkins M.J."/>
            <person name="Karaoz U."/>
            <person name="Brodie E.L."/>
            <person name="Williams K.H."/>
            <person name="Hubbard S.S."/>
            <person name="Banfield J.F."/>
        </authorList>
    </citation>
    <scope>NUCLEOTIDE SEQUENCE [LARGE SCALE GENOMIC DNA]</scope>
</reference>
<evidence type="ECO:0000313" key="6">
    <source>
        <dbReference type="EMBL" id="OGI67331.1"/>
    </source>
</evidence>
<proteinExistence type="inferred from homology"/>
<dbReference type="Gene3D" id="1.20.120.50">
    <property type="entry name" value="Hemerythrin-like"/>
    <property type="match status" value="1"/>
</dbReference>
<dbReference type="InterPro" id="IPR050669">
    <property type="entry name" value="Hemerythrin"/>
</dbReference>